<organism evidence="4 5">
    <name type="scientific">Platysternon megacephalum</name>
    <name type="common">big-headed turtle</name>
    <dbReference type="NCBI Taxonomy" id="55544"/>
    <lineage>
        <taxon>Eukaryota</taxon>
        <taxon>Metazoa</taxon>
        <taxon>Chordata</taxon>
        <taxon>Craniata</taxon>
        <taxon>Vertebrata</taxon>
        <taxon>Euteleostomi</taxon>
        <taxon>Archelosauria</taxon>
        <taxon>Testudinata</taxon>
        <taxon>Testudines</taxon>
        <taxon>Cryptodira</taxon>
        <taxon>Durocryptodira</taxon>
        <taxon>Testudinoidea</taxon>
        <taxon>Platysternidae</taxon>
        <taxon>Platysternon</taxon>
    </lineage>
</organism>
<feature type="region of interest" description="Disordered" evidence="2">
    <location>
        <begin position="707"/>
        <end position="726"/>
    </location>
</feature>
<dbReference type="AlphaFoldDB" id="A0A4D9F4N1"/>
<dbReference type="InterPro" id="IPR052831">
    <property type="entry name" value="Apoptosis_promoter"/>
</dbReference>
<protein>
    <submittedName>
        <fullName evidence="4">Mediator of RNA polymerase II transcription subunit 13</fullName>
    </submittedName>
</protein>
<feature type="region of interest" description="Disordered" evidence="2">
    <location>
        <begin position="1"/>
        <end position="164"/>
    </location>
</feature>
<dbReference type="Gene3D" id="1.20.120.1920">
    <property type="entry name" value="UBAP1 SOUBA domain"/>
    <property type="match status" value="1"/>
</dbReference>
<dbReference type="Proteomes" id="UP000297703">
    <property type="component" value="Unassembled WGS sequence"/>
</dbReference>
<dbReference type="PROSITE" id="PS51497">
    <property type="entry name" value="UMA"/>
    <property type="match status" value="1"/>
</dbReference>
<feature type="compositionally biased region" description="Pro residues" evidence="2">
    <location>
        <begin position="97"/>
        <end position="109"/>
    </location>
</feature>
<reference evidence="4 5" key="2">
    <citation type="submission" date="2019-04" db="EMBL/GenBank/DDBJ databases">
        <title>The genome sequence of big-headed turtle.</title>
        <authorList>
            <person name="Gong S."/>
        </authorList>
    </citation>
    <scope>NUCLEOTIDE SEQUENCE [LARGE SCALE GENOMIC DNA]</scope>
    <source>
        <strain evidence="4">DO16091913</strain>
        <tissue evidence="4">Muscle</tissue>
    </source>
</reference>
<dbReference type="EMBL" id="QXTE01000017">
    <property type="protein sequence ID" value="TFK13040.1"/>
    <property type="molecule type" value="Genomic_DNA"/>
</dbReference>
<sequence length="883" mass="98841">MSQPPLPFAARFAGPPPPQYRCFPPPGGLFALPPAGGPFPGAQPPPPFLPPPAGGPELPPGHHHLPAGGPYFPAPGGGCGPAPLGREAAPRLLYPAPGQPPWQPGPPPWGEGSAEPREAAEGEAEAALRQRDELWLAQFLAQRRPRPRGFPPPPPGAPSLSQARQLAAGALRPVAQLAGLCRAMRQHEAAGDEAGGGQAHGQARALLSELREQLRPLREPGYLGELRRKAEKARKRRLRLRKRKQEAEAAREEEAARAAEREARIDRWRAKCVQEVEEKNRERELKAAADSVLSEVRKKQADTKRMVDILRALEKLRKLRKEAAGRKGVCPPPSADEDFEHHIERLRALIRKRTELYEAEERALRVMLEGEQEEERKREMEKKQKKEREKLLQQKRDIDSKLFGDPDCKISRDNMSCLDDVPFKMSKSFEDDSAEGTNLISLADFDIPDCTEILMCTMHDFSLERKVLYWIEAASGQETPWYEVTTDVVPTAPPCWLLLVDPKENDVINTQNEETTGRKAKDGVTHTTSVRRCVSLSAADVKYGPPPPRGAPSETESEDWYSEENEYSEDDEYSSTTGEESNKEEENILDNKFVESTRPQHSRVHQFRPRTSPVLLDPPSENCCREPVTANLIKQRRSMILFNNMKNELEVAKKKLAALVHPLNRASVERKLAPRPFSLYQRSRSSRNLRYGPASDVSLMGTLTPTPPPTPCCSPRTPAAARSIPPIRSHKPTVASLSPYSCLPPPSAALRHPSSHRTHPDSTADLLLALSQEERDLIEPVIALGYPIRRAILALQKTGRQSLGQFLSYLSACDRLLKQGYEEGQVEEAMEMFQYSEKKAAEFLHLLVQFKDMGFQQAEIKEVLLLYENHRDKALEELMTRTQ</sequence>
<name>A0A4D9F4N1_9SAUR</name>
<dbReference type="Pfam" id="PF21267">
    <property type="entry name" value="UBAP-1_UBA2"/>
    <property type="match status" value="1"/>
</dbReference>
<dbReference type="InterPro" id="IPR049467">
    <property type="entry name" value="UBAP-1-like_UBA2"/>
</dbReference>
<feature type="compositionally biased region" description="Basic and acidic residues" evidence="2">
    <location>
        <begin position="114"/>
        <end position="134"/>
    </location>
</feature>
<keyword evidence="1" id="KW-0175">Coiled coil</keyword>
<keyword evidence="5" id="KW-1185">Reference proteome</keyword>
<dbReference type="FunFam" id="1.20.120.1920:FF:000002">
    <property type="entry name" value="Ubiquitin-associated protein 1-like a"/>
    <property type="match status" value="1"/>
</dbReference>
<reference evidence="4 5" key="1">
    <citation type="submission" date="2019-04" db="EMBL/GenBank/DDBJ databases">
        <title>Draft genome of the big-headed turtle Platysternon megacephalum.</title>
        <authorList>
            <person name="Gong S."/>
        </authorList>
    </citation>
    <scope>NUCLEOTIDE SEQUENCE [LARGE SCALE GENOMIC DNA]</scope>
    <source>
        <strain evidence="4">DO16091913</strain>
        <tissue evidence="4">Muscle</tissue>
    </source>
</reference>
<dbReference type="PANTHER" id="PTHR48190">
    <property type="entry name" value="PROGRAMMED CELL DEATH PROTEIN 7"/>
    <property type="match status" value="1"/>
</dbReference>
<evidence type="ECO:0000313" key="4">
    <source>
        <dbReference type="EMBL" id="TFK13040.1"/>
    </source>
</evidence>
<dbReference type="GO" id="GO:0005689">
    <property type="term" value="C:U12-type spliceosomal complex"/>
    <property type="evidence" value="ECO:0007669"/>
    <property type="project" value="TreeGrafter"/>
</dbReference>
<dbReference type="InterPro" id="IPR023340">
    <property type="entry name" value="UMA"/>
</dbReference>
<evidence type="ECO:0000256" key="2">
    <source>
        <dbReference type="SAM" id="MobiDB-lite"/>
    </source>
</evidence>
<feature type="region of interest" description="Disordered" evidence="2">
    <location>
        <begin position="370"/>
        <end position="390"/>
    </location>
</feature>
<comment type="caution">
    <text evidence="4">The sequence shown here is derived from an EMBL/GenBank/DDBJ whole genome shotgun (WGS) entry which is preliminary data.</text>
</comment>
<dbReference type="OrthoDB" id="2018023at2759"/>
<dbReference type="Pfam" id="PF16021">
    <property type="entry name" value="PDCD7"/>
    <property type="match status" value="1"/>
</dbReference>
<feature type="compositionally biased region" description="Pro residues" evidence="2">
    <location>
        <begin position="14"/>
        <end position="27"/>
    </location>
</feature>
<evidence type="ECO:0000256" key="1">
    <source>
        <dbReference type="SAM" id="Coils"/>
    </source>
</evidence>
<proteinExistence type="predicted"/>
<feature type="compositionally biased region" description="Pro residues" evidence="2">
    <location>
        <begin position="35"/>
        <end position="59"/>
    </location>
</feature>
<gene>
    <name evidence="4" type="ORF">DR999_PMT03461</name>
</gene>
<feature type="compositionally biased region" description="Basic and acidic residues" evidence="2">
    <location>
        <begin position="374"/>
        <end position="390"/>
    </location>
</feature>
<evidence type="ECO:0000259" key="3">
    <source>
        <dbReference type="PROSITE" id="PS51497"/>
    </source>
</evidence>
<dbReference type="CDD" id="cd14316">
    <property type="entry name" value="UBA2_UBAP1_like"/>
    <property type="match status" value="1"/>
</dbReference>
<dbReference type="InterPro" id="IPR042575">
    <property type="entry name" value="UBAP1_C"/>
</dbReference>
<feature type="domain" description="UMA" evidence="3">
    <location>
        <begin position="418"/>
        <end position="468"/>
    </location>
</feature>
<feature type="compositionally biased region" description="Pro residues" evidence="2">
    <location>
        <begin position="148"/>
        <end position="157"/>
    </location>
</feature>
<dbReference type="InterPro" id="IPR031974">
    <property type="entry name" value="PDCD7"/>
</dbReference>
<feature type="coiled-coil region" evidence="1">
    <location>
        <begin position="223"/>
        <end position="264"/>
    </location>
</feature>
<dbReference type="STRING" id="55544.A0A4D9F4N1"/>
<dbReference type="PANTHER" id="PTHR48190:SF2">
    <property type="entry name" value="PROGRAMMED CELL DEATH PROTEIN 7"/>
    <property type="match status" value="1"/>
</dbReference>
<feature type="compositionally biased region" description="Acidic residues" evidence="2">
    <location>
        <begin position="555"/>
        <end position="573"/>
    </location>
</feature>
<evidence type="ECO:0000313" key="5">
    <source>
        <dbReference type="Proteomes" id="UP000297703"/>
    </source>
</evidence>
<feature type="region of interest" description="Disordered" evidence="2">
    <location>
        <begin position="539"/>
        <end position="620"/>
    </location>
</feature>
<accession>A0A4D9F4N1</accession>